<dbReference type="InterPro" id="IPR027417">
    <property type="entry name" value="P-loop_NTPase"/>
</dbReference>
<dbReference type="InterPro" id="IPR052732">
    <property type="entry name" value="Cell-binding_unc_protein"/>
</dbReference>
<keyword evidence="2" id="KW-1185">Reference proteome</keyword>
<reference evidence="1 2" key="1">
    <citation type="submission" date="2016-04" db="EMBL/GenBank/DDBJ databases">
        <title>Genome analysis of Thermosulfurimonas dismutans, the first thermophilic sulfur-disproportionating bacterium of the phylum Thermodesulfobacteria.</title>
        <authorList>
            <person name="Mardanov A.V."/>
            <person name="Beletsky A.V."/>
            <person name="Kadnikov V.V."/>
            <person name="Slobodkin A.I."/>
            <person name="Ravin N.V."/>
        </authorList>
    </citation>
    <scope>NUCLEOTIDE SEQUENCE [LARGE SCALE GENOMIC DNA]</scope>
    <source>
        <strain evidence="1 2">S95</strain>
    </source>
</reference>
<evidence type="ECO:0000313" key="2">
    <source>
        <dbReference type="Proteomes" id="UP000078390"/>
    </source>
</evidence>
<dbReference type="AlphaFoldDB" id="A0A179D2L5"/>
<dbReference type="STRING" id="999894.TDIS_1725"/>
<proteinExistence type="predicted"/>
<evidence type="ECO:0000313" key="1">
    <source>
        <dbReference type="EMBL" id="OAQ20223.1"/>
    </source>
</evidence>
<sequence>MERLIEDLLGPEAYPHRPERIELRQTHISWVFLAGELVYKIKKPVDFGFLDFTTLEKRKHFCEREVVLNRRLCPDIYLGVVPVVKTTDGFRFEGEGEVVEWAVKMRRLPEEGMMSRLIREGALTRNHLELLVQKLVPFYQEAETGPEVNRYGSLETVRFNVEENFEQTRDFVGKALSRLRYEYIVSWSRRFMEENQALFSARIEGGFIRDGHGDLYSANVCYDDLREVYVFDCIEFNERFRCGDVAQDLAFLSMDLDFHGLEDFSRFFIERYVELSNDRRLYDILDFYKCYRAYVRGKIGCFTWASEGVPQEEREAALTAARRYFDLAYRYAGGKPFLIVVFGLSGTGKSVLGRTLYAELLAEYYNSDVVRKELAGLLPSEHRYEPFEKGLYAPEMTERTYEELLRRAEASLTSGRDVVLDATYRKRAHRETLLQLARKLEVPILFILCEAPAEVIRERLERRAQEAEEPSDGRWEIYLAQKKRFEAPGEIPPENLLRLETTEPPKNLAEKVKTRLFECLRLFGK</sequence>
<dbReference type="SUPFAM" id="SSF52540">
    <property type="entry name" value="P-loop containing nucleoside triphosphate hydrolases"/>
    <property type="match status" value="1"/>
</dbReference>
<dbReference type="InterPro" id="IPR011009">
    <property type="entry name" value="Kinase-like_dom_sf"/>
</dbReference>
<accession>A0A179D2L5</accession>
<comment type="caution">
    <text evidence="1">The sequence shown here is derived from an EMBL/GenBank/DDBJ whole genome shotgun (WGS) entry which is preliminary data.</text>
</comment>
<dbReference type="PANTHER" id="PTHR43883">
    <property type="entry name" value="SLR0207 PROTEIN"/>
    <property type="match status" value="1"/>
</dbReference>
<protein>
    <recommendedName>
        <fullName evidence="3">Aminoglycoside phosphotransferase</fullName>
    </recommendedName>
</protein>
<dbReference type="SUPFAM" id="SSF56112">
    <property type="entry name" value="Protein kinase-like (PK-like)"/>
    <property type="match status" value="1"/>
</dbReference>
<dbReference type="PATRIC" id="fig|999894.6.peg.1722"/>
<dbReference type="Gene3D" id="3.40.50.300">
    <property type="entry name" value="P-loop containing nucleotide triphosphate hydrolases"/>
    <property type="match status" value="1"/>
</dbReference>
<dbReference type="EMBL" id="LWLG01000014">
    <property type="protein sequence ID" value="OAQ20223.1"/>
    <property type="molecule type" value="Genomic_DNA"/>
</dbReference>
<dbReference type="PANTHER" id="PTHR43883:SF1">
    <property type="entry name" value="GLUCONOKINASE"/>
    <property type="match status" value="1"/>
</dbReference>
<dbReference type="OrthoDB" id="9810277at2"/>
<name>A0A179D2L5_9BACT</name>
<dbReference type="RefSeq" id="WP_068671333.1">
    <property type="nucleotide sequence ID" value="NZ_LWLG01000014.1"/>
</dbReference>
<organism evidence="1 2">
    <name type="scientific">Thermosulfurimonas dismutans</name>
    <dbReference type="NCBI Taxonomy" id="999894"/>
    <lineage>
        <taxon>Bacteria</taxon>
        <taxon>Pseudomonadati</taxon>
        <taxon>Thermodesulfobacteriota</taxon>
        <taxon>Thermodesulfobacteria</taxon>
        <taxon>Thermodesulfobacteriales</taxon>
        <taxon>Thermodesulfobacteriaceae</taxon>
        <taxon>Thermosulfurimonas</taxon>
    </lineage>
</organism>
<dbReference type="Pfam" id="PF13671">
    <property type="entry name" value="AAA_33"/>
    <property type="match status" value="1"/>
</dbReference>
<gene>
    <name evidence="1" type="ORF">TDIS_1725</name>
</gene>
<dbReference type="Proteomes" id="UP000078390">
    <property type="component" value="Unassembled WGS sequence"/>
</dbReference>
<evidence type="ECO:0008006" key="3">
    <source>
        <dbReference type="Google" id="ProtNLM"/>
    </source>
</evidence>